<evidence type="ECO:0000256" key="7">
    <source>
        <dbReference type="ARBA" id="ARBA00022741"/>
    </source>
</evidence>
<dbReference type="PANTHER" id="PTHR34299:SF1">
    <property type="entry name" value="DIACYLGLYCEROL KINASE"/>
    <property type="match status" value="1"/>
</dbReference>
<evidence type="ECO:0000256" key="8">
    <source>
        <dbReference type="ARBA" id="ARBA00022777"/>
    </source>
</evidence>
<feature type="transmembrane region" description="Helical" evidence="15">
    <location>
        <begin position="34"/>
        <end position="52"/>
    </location>
</feature>
<feature type="transmembrane region" description="Helical" evidence="15">
    <location>
        <begin position="136"/>
        <end position="154"/>
    </location>
</feature>
<dbReference type="SUPFAM" id="SSF48317">
    <property type="entry name" value="Acid phosphatase/Vanadium-dependent haloperoxidase"/>
    <property type="match status" value="1"/>
</dbReference>
<evidence type="ECO:0000256" key="9">
    <source>
        <dbReference type="ARBA" id="ARBA00022840"/>
    </source>
</evidence>
<feature type="domain" description="Phosphatidic acid phosphatase type 2/haloperoxidase" evidence="16">
    <location>
        <begin position="139"/>
        <end position="233"/>
    </location>
</feature>
<name>A0ABX9KK30_9FUSO</name>
<comment type="subcellular location">
    <subcellularLocation>
        <location evidence="1">Cell membrane</location>
        <topology evidence="1">Multi-pass membrane protein</topology>
    </subcellularLocation>
</comment>
<keyword evidence="18" id="KW-1185">Reference proteome</keyword>
<keyword evidence="10 15" id="KW-1133">Transmembrane helix</keyword>
<dbReference type="InterPro" id="IPR036945">
    <property type="entry name" value="DAGK_sf"/>
</dbReference>
<evidence type="ECO:0000256" key="11">
    <source>
        <dbReference type="ARBA" id="ARBA00023098"/>
    </source>
</evidence>
<dbReference type="InterPro" id="IPR000326">
    <property type="entry name" value="PAP2/HPO"/>
</dbReference>
<dbReference type="RefSeq" id="WP_114641315.1">
    <property type="nucleotide sequence ID" value="NZ_JAACIO010000003.1"/>
</dbReference>
<evidence type="ECO:0000259" key="16">
    <source>
        <dbReference type="SMART" id="SM00014"/>
    </source>
</evidence>
<evidence type="ECO:0000313" key="18">
    <source>
        <dbReference type="Proteomes" id="UP000263486"/>
    </source>
</evidence>
<dbReference type="Gene3D" id="1.10.287.3610">
    <property type="match status" value="1"/>
</dbReference>
<evidence type="ECO:0000256" key="10">
    <source>
        <dbReference type="ARBA" id="ARBA00022989"/>
    </source>
</evidence>
<keyword evidence="6 15" id="KW-0812">Transmembrane</keyword>
<evidence type="ECO:0000256" key="15">
    <source>
        <dbReference type="SAM" id="Phobius"/>
    </source>
</evidence>
<gene>
    <name evidence="17" type="ORF">DYH56_02705</name>
</gene>
<keyword evidence="4" id="KW-0444">Lipid biosynthesis</keyword>
<comment type="caution">
    <text evidence="17">The sequence shown here is derived from an EMBL/GenBank/DDBJ whole genome shotgun (WGS) entry which is preliminary data.</text>
</comment>
<dbReference type="Gene3D" id="1.20.144.10">
    <property type="entry name" value="Phosphatidic acid phosphatase type 2/haloperoxidase"/>
    <property type="match status" value="1"/>
</dbReference>
<protein>
    <submittedName>
        <fullName evidence="17">Phosphatase PAP2 family protein</fullName>
    </submittedName>
</protein>
<keyword evidence="7" id="KW-0547">Nucleotide-binding</keyword>
<evidence type="ECO:0000256" key="6">
    <source>
        <dbReference type="ARBA" id="ARBA00022692"/>
    </source>
</evidence>
<feature type="transmembrane region" description="Helical" evidence="15">
    <location>
        <begin position="97"/>
        <end position="116"/>
    </location>
</feature>
<dbReference type="Pfam" id="PF01569">
    <property type="entry name" value="PAP2"/>
    <property type="match status" value="1"/>
</dbReference>
<keyword evidence="13" id="KW-0594">Phospholipid biosynthesis</keyword>
<evidence type="ECO:0000313" key="17">
    <source>
        <dbReference type="EMBL" id="REI42692.1"/>
    </source>
</evidence>
<dbReference type="PROSITE" id="PS01069">
    <property type="entry name" value="DAGK_PROKAR"/>
    <property type="match status" value="1"/>
</dbReference>
<keyword evidence="8" id="KW-0418">Kinase</keyword>
<evidence type="ECO:0000256" key="12">
    <source>
        <dbReference type="ARBA" id="ARBA00023136"/>
    </source>
</evidence>
<keyword evidence="5" id="KW-0808">Transferase</keyword>
<dbReference type="Proteomes" id="UP000263486">
    <property type="component" value="Unassembled WGS sequence"/>
</dbReference>
<reference evidence="17 18" key="1">
    <citation type="submission" date="2018-08" db="EMBL/GenBank/DDBJ databases">
        <title>Draft genome sequence of Psychrilyobacter sp. strain SD5 isolated from Black Sea water.</title>
        <authorList>
            <person name="Yadav S."/>
            <person name="Villanueva L."/>
            <person name="Damste J.S.S."/>
        </authorList>
    </citation>
    <scope>NUCLEOTIDE SEQUENCE [LARGE SCALE GENOMIC DNA]</scope>
    <source>
        <strain evidence="17 18">SD5</strain>
    </source>
</reference>
<keyword evidence="9" id="KW-0067">ATP-binding</keyword>
<sequence>MTKKITKNGKFSESINYALEGIVTAIKTERNMRVHIFMAILVAILSLMFGVTGSDLKSLSFAVSLVFFAELMNTAIEAAVDITTTRYHPLAKKAKDVAAGAVLVVSLNALVIGYIIFSKKIKKDTFEIFRLLKSSYVDTVLFVLCIVIIGVFIIKSYYKRGKLLHGGMPSGHSALAFGLWIGVSYATENIVVTILTFGIALLVAQSRIEGRIHSPKEVLAGSILGTFVTYILLKLIF</sequence>
<evidence type="ECO:0000256" key="1">
    <source>
        <dbReference type="ARBA" id="ARBA00004651"/>
    </source>
</evidence>
<evidence type="ECO:0000256" key="13">
    <source>
        <dbReference type="ARBA" id="ARBA00023209"/>
    </source>
</evidence>
<evidence type="ECO:0000256" key="4">
    <source>
        <dbReference type="ARBA" id="ARBA00022516"/>
    </source>
</evidence>
<dbReference type="InterPro" id="IPR033717">
    <property type="entry name" value="UDPK"/>
</dbReference>
<dbReference type="InterPro" id="IPR000829">
    <property type="entry name" value="DAGK"/>
</dbReference>
<dbReference type="Pfam" id="PF01219">
    <property type="entry name" value="DAGK_prokar"/>
    <property type="match status" value="1"/>
</dbReference>
<keyword evidence="3" id="KW-1003">Cell membrane</keyword>
<dbReference type="SMART" id="SM00014">
    <property type="entry name" value="acidPPc"/>
    <property type="match status" value="1"/>
</dbReference>
<dbReference type="CDD" id="cd14265">
    <property type="entry name" value="UDPK_IM_like"/>
    <property type="match status" value="1"/>
</dbReference>
<evidence type="ECO:0000256" key="3">
    <source>
        <dbReference type="ARBA" id="ARBA00022475"/>
    </source>
</evidence>
<feature type="transmembrane region" description="Helical" evidence="15">
    <location>
        <begin position="218"/>
        <end position="236"/>
    </location>
</feature>
<evidence type="ECO:0000256" key="2">
    <source>
        <dbReference type="ARBA" id="ARBA00005967"/>
    </source>
</evidence>
<dbReference type="PANTHER" id="PTHR34299">
    <property type="entry name" value="DIACYLGLYCEROL KINASE"/>
    <property type="match status" value="1"/>
</dbReference>
<keyword evidence="11" id="KW-0443">Lipid metabolism</keyword>
<evidence type="ECO:0000256" key="14">
    <source>
        <dbReference type="ARBA" id="ARBA00023264"/>
    </source>
</evidence>
<dbReference type="InterPro" id="IPR036938">
    <property type="entry name" value="PAP2/HPO_sf"/>
</dbReference>
<organism evidence="17 18">
    <name type="scientific">Psychrilyobacter piezotolerans</name>
    <dbReference type="NCBI Taxonomy" id="2293438"/>
    <lineage>
        <taxon>Bacteria</taxon>
        <taxon>Fusobacteriati</taxon>
        <taxon>Fusobacteriota</taxon>
        <taxon>Fusobacteriia</taxon>
        <taxon>Fusobacteriales</taxon>
        <taxon>Fusobacteriaceae</taxon>
        <taxon>Psychrilyobacter</taxon>
    </lineage>
</organism>
<keyword evidence="14" id="KW-1208">Phospholipid metabolism</keyword>
<comment type="similarity">
    <text evidence="2">Belongs to the bacterial diacylglycerol kinase family.</text>
</comment>
<evidence type="ECO:0000256" key="5">
    <source>
        <dbReference type="ARBA" id="ARBA00022679"/>
    </source>
</evidence>
<feature type="transmembrane region" description="Helical" evidence="15">
    <location>
        <begin position="189"/>
        <end position="206"/>
    </location>
</feature>
<accession>A0ABX9KK30</accession>
<dbReference type="EMBL" id="QUAJ01000003">
    <property type="protein sequence ID" value="REI42692.1"/>
    <property type="molecule type" value="Genomic_DNA"/>
</dbReference>
<keyword evidence="12 15" id="KW-0472">Membrane</keyword>
<proteinExistence type="inferred from homology"/>